<feature type="domain" description="SH3b" evidence="3">
    <location>
        <begin position="149"/>
        <end position="213"/>
    </location>
</feature>
<reference evidence="4" key="1">
    <citation type="submission" date="2020-04" db="EMBL/GenBank/DDBJ databases">
        <authorList>
            <person name="Zhang T."/>
        </authorList>
    </citation>
    <scope>NUCLEOTIDE SEQUENCE</scope>
    <source>
        <strain evidence="4">HKST-UBA11</strain>
    </source>
</reference>
<dbReference type="InterPro" id="IPR001119">
    <property type="entry name" value="SLH_dom"/>
</dbReference>
<dbReference type="SMART" id="SM00287">
    <property type="entry name" value="SH3b"/>
    <property type="match status" value="2"/>
</dbReference>
<feature type="domain" description="SLH" evidence="2">
    <location>
        <begin position="87"/>
        <end position="150"/>
    </location>
</feature>
<evidence type="ECO:0000313" key="5">
    <source>
        <dbReference type="Proteomes" id="UP000754563"/>
    </source>
</evidence>
<feature type="non-terminal residue" evidence="4">
    <location>
        <position position="1"/>
    </location>
</feature>
<dbReference type="InterPro" id="IPR036028">
    <property type="entry name" value="SH3-like_dom_sf"/>
</dbReference>
<feature type="domain" description="SLH" evidence="2">
    <location>
        <begin position="347"/>
        <end position="402"/>
    </location>
</feature>
<reference evidence="4" key="2">
    <citation type="journal article" date="2021" name="Microbiome">
        <title>Successional dynamics and alternative stable states in a saline activated sludge microbial community over 9 years.</title>
        <authorList>
            <person name="Wang Y."/>
            <person name="Ye J."/>
            <person name="Ju F."/>
            <person name="Liu L."/>
            <person name="Boyd J.A."/>
            <person name="Deng Y."/>
            <person name="Parks D.H."/>
            <person name="Jiang X."/>
            <person name="Yin X."/>
            <person name="Woodcroft B.J."/>
            <person name="Tyson G.W."/>
            <person name="Hugenholtz P."/>
            <person name="Polz M.F."/>
            <person name="Zhang T."/>
        </authorList>
    </citation>
    <scope>NUCLEOTIDE SEQUENCE</scope>
    <source>
        <strain evidence="4">HKST-UBA11</strain>
    </source>
</reference>
<evidence type="ECO:0000259" key="3">
    <source>
        <dbReference type="PROSITE" id="PS51781"/>
    </source>
</evidence>
<name>A0A955L8A8_9BACT</name>
<evidence type="ECO:0000256" key="1">
    <source>
        <dbReference type="SAM" id="MobiDB-lite"/>
    </source>
</evidence>
<dbReference type="Pfam" id="PF08239">
    <property type="entry name" value="SH3_3"/>
    <property type="match status" value="1"/>
</dbReference>
<dbReference type="PROSITE" id="PS51272">
    <property type="entry name" value="SLH"/>
    <property type="match status" value="3"/>
</dbReference>
<dbReference type="EMBL" id="JAGQLH010000056">
    <property type="protein sequence ID" value="MCA9385922.1"/>
    <property type="molecule type" value="Genomic_DNA"/>
</dbReference>
<organism evidence="4 5">
    <name type="scientific">Candidatus Dojkabacteria bacterium</name>
    <dbReference type="NCBI Taxonomy" id="2099670"/>
    <lineage>
        <taxon>Bacteria</taxon>
        <taxon>Candidatus Dojkabacteria</taxon>
    </lineage>
</organism>
<comment type="caution">
    <text evidence="4">The sequence shown here is derived from an EMBL/GenBank/DDBJ whole genome shotgun (WGS) entry which is preliminary data.</text>
</comment>
<dbReference type="InterPro" id="IPR003646">
    <property type="entry name" value="SH3-like_bac-type"/>
</dbReference>
<dbReference type="AlphaFoldDB" id="A0A955L8A8"/>
<dbReference type="Proteomes" id="UP000754563">
    <property type="component" value="Unassembled WGS sequence"/>
</dbReference>
<dbReference type="Gene3D" id="2.30.30.40">
    <property type="entry name" value="SH3 Domains"/>
    <property type="match status" value="2"/>
</dbReference>
<dbReference type="InterPro" id="IPR052354">
    <property type="entry name" value="Cell_Wall_Dynamics_Protein"/>
</dbReference>
<dbReference type="PANTHER" id="PTHR34408">
    <property type="entry name" value="FAMILY PROTEIN, PUTATIVE-RELATED"/>
    <property type="match status" value="1"/>
</dbReference>
<dbReference type="SUPFAM" id="SSF50044">
    <property type="entry name" value="SH3-domain"/>
    <property type="match status" value="2"/>
</dbReference>
<dbReference type="PANTHER" id="PTHR34408:SF1">
    <property type="entry name" value="GLYCOSYL HYDROLASE FAMILY 19 DOMAIN-CONTAINING PROTEIN HI_1415"/>
    <property type="match status" value="1"/>
</dbReference>
<sequence length="402" mass="44257">LTDSKLFASITFDYSGLGAGETVNFEFRFENLGNTFDTNIADAVSGDDILTSVVNGSFTFLPDCSESGSSGGGGTTGGGTSGGSSFVSQPIPSDINNTICTDDVKQLTEEGVVRGYSDGLFKPELPVTRGQMATFIVKGFNITTSPAPETDLRVRTNEELALYINPDLFADSLVSVPAGEVFIVGDSSVPGWYQIVYNGETGWILESFVVPYSQVPFLTQGQVIGTPNEFLRIRTEPNIYADVVARVSEGEKVVIYEKNDMNWYRVGYGDIEGWASSYFIETTNGYVSYEDDIGIVHRDDIIRLTKLGLVWGYSDGTYRYDDSLRRGEAAKFVYSGLKESGHSVDFIDTHFADIPLDSKYRGYIGYLEEYDVINGFSDGSYRQEQFITRCEMARIVNGARKL</sequence>
<feature type="compositionally biased region" description="Gly residues" evidence="1">
    <location>
        <begin position="69"/>
        <end position="82"/>
    </location>
</feature>
<feature type="region of interest" description="Disordered" evidence="1">
    <location>
        <begin position="65"/>
        <end position="91"/>
    </location>
</feature>
<feature type="domain" description="SH3b" evidence="3">
    <location>
        <begin position="219"/>
        <end position="284"/>
    </location>
</feature>
<dbReference type="PROSITE" id="PS51781">
    <property type="entry name" value="SH3B"/>
    <property type="match status" value="2"/>
</dbReference>
<accession>A0A955L8A8</accession>
<protein>
    <submittedName>
        <fullName evidence="4">S-layer homology domain-containing protein</fullName>
    </submittedName>
</protein>
<feature type="domain" description="SLH" evidence="2">
    <location>
        <begin position="284"/>
        <end position="346"/>
    </location>
</feature>
<evidence type="ECO:0000259" key="2">
    <source>
        <dbReference type="PROSITE" id="PS51272"/>
    </source>
</evidence>
<gene>
    <name evidence="4" type="ORF">KC717_04715</name>
</gene>
<evidence type="ECO:0000313" key="4">
    <source>
        <dbReference type="EMBL" id="MCA9385922.1"/>
    </source>
</evidence>
<dbReference type="Pfam" id="PF00395">
    <property type="entry name" value="SLH"/>
    <property type="match status" value="3"/>
</dbReference>
<proteinExistence type="predicted"/>